<accession>A0A7W3IPQ6</accession>
<dbReference type="AlphaFoldDB" id="A0A7W3IPQ6"/>
<feature type="compositionally biased region" description="Basic and acidic residues" evidence="1">
    <location>
        <begin position="96"/>
        <end position="107"/>
    </location>
</feature>
<keyword evidence="3" id="KW-1185">Reference proteome</keyword>
<reference evidence="2 3" key="1">
    <citation type="submission" date="2020-07" db="EMBL/GenBank/DDBJ databases">
        <title>Sequencing the genomes of 1000 actinobacteria strains.</title>
        <authorList>
            <person name="Klenk H.-P."/>
        </authorList>
    </citation>
    <scope>NUCLEOTIDE SEQUENCE [LARGE SCALE GENOMIC DNA]</scope>
    <source>
        <strain evidence="2 3">DSM 100723</strain>
    </source>
</reference>
<name>A0A7W3IPQ6_9ACTN</name>
<comment type="caution">
    <text evidence="2">The sequence shown here is derived from an EMBL/GenBank/DDBJ whole genome shotgun (WGS) entry which is preliminary data.</text>
</comment>
<evidence type="ECO:0000256" key="1">
    <source>
        <dbReference type="SAM" id="MobiDB-lite"/>
    </source>
</evidence>
<dbReference type="RefSeq" id="WP_182558550.1">
    <property type="nucleotide sequence ID" value="NZ_JACGWT010000001.1"/>
</dbReference>
<evidence type="ECO:0000313" key="2">
    <source>
        <dbReference type="EMBL" id="MBA8792982.1"/>
    </source>
</evidence>
<evidence type="ECO:0000313" key="3">
    <source>
        <dbReference type="Proteomes" id="UP000523079"/>
    </source>
</evidence>
<feature type="region of interest" description="Disordered" evidence="1">
    <location>
        <begin position="89"/>
        <end position="119"/>
    </location>
</feature>
<dbReference type="EMBL" id="JACGWT010000001">
    <property type="protein sequence ID" value="MBA8792982.1"/>
    <property type="molecule type" value="Genomic_DNA"/>
</dbReference>
<protein>
    <submittedName>
        <fullName evidence="2">Uncharacterized protein</fullName>
    </submittedName>
</protein>
<organism evidence="2 3">
    <name type="scientific">Microlunatus kandeliicorticis</name>
    <dbReference type="NCBI Taxonomy" id="1759536"/>
    <lineage>
        <taxon>Bacteria</taxon>
        <taxon>Bacillati</taxon>
        <taxon>Actinomycetota</taxon>
        <taxon>Actinomycetes</taxon>
        <taxon>Propionibacteriales</taxon>
        <taxon>Propionibacteriaceae</taxon>
        <taxon>Microlunatus</taxon>
    </lineage>
</organism>
<gene>
    <name evidence="2" type="ORF">FHX74_000576</name>
</gene>
<dbReference type="Proteomes" id="UP000523079">
    <property type="component" value="Unassembled WGS sequence"/>
</dbReference>
<proteinExistence type="predicted"/>
<sequence>MDAEFSRDHQAQQELRARADLITAQQQIIVDLLEEMHDRPPPAIEQALRDRLTESGLPDAPRAWISAVASEIADDRLYVVAPGSVSGGAFSNAAADRARERLERRADPSVNPVEHTPKL</sequence>